<feature type="compositionally biased region" description="Polar residues" evidence="1">
    <location>
        <begin position="266"/>
        <end position="281"/>
    </location>
</feature>
<feature type="region of interest" description="Disordered" evidence="1">
    <location>
        <begin position="160"/>
        <end position="183"/>
    </location>
</feature>
<reference evidence="3 4" key="1">
    <citation type="submission" date="2017-06" db="EMBL/GenBank/DDBJ databases">
        <title>Comparative genomic analysis of Ambrosia Fusariam Clade fungi.</title>
        <authorList>
            <person name="Stajich J.E."/>
            <person name="Carrillo J."/>
            <person name="Kijimoto T."/>
            <person name="Eskalen A."/>
            <person name="O'Donnell K."/>
            <person name="Kasson M."/>
        </authorList>
    </citation>
    <scope>NUCLEOTIDE SEQUENCE [LARGE SCALE GENOMIC DNA]</scope>
    <source>
        <strain evidence="3 4">UCR1854</strain>
    </source>
</reference>
<feature type="region of interest" description="Disordered" evidence="1">
    <location>
        <begin position="103"/>
        <end position="139"/>
    </location>
</feature>
<dbReference type="AlphaFoldDB" id="A0A430KXL9"/>
<dbReference type="PANTHER" id="PTHR23225:SF2">
    <property type="entry name" value="AT09679P-RELATED"/>
    <property type="match status" value="1"/>
</dbReference>
<dbReference type="SMART" id="SM00355">
    <property type="entry name" value="ZnF_C2H2"/>
    <property type="match status" value="2"/>
</dbReference>
<dbReference type="EMBL" id="MIKF01001176">
    <property type="protein sequence ID" value="RTE68093.1"/>
    <property type="molecule type" value="Genomic_DNA"/>
</dbReference>
<dbReference type="Gene3D" id="3.30.160.60">
    <property type="entry name" value="Classic Zinc Finger"/>
    <property type="match status" value="1"/>
</dbReference>
<accession>A0A430KXL9</accession>
<dbReference type="InterPro" id="IPR039970">
    <property type="entry name" value="TF_Grauzone"/>
</dbReference>
<keyword evidence="4" id="KW-1185">Reference proteome</keyword>
<protein>
    <recommendedName>
        <fullName evidence="2">C2H2-type domain-containing protein</fullName>
    </recommendedName>
</protein>
<dbReference type="PANTHER" id="PTHR23225">
    <property type="entry name" value="ZINC FINGER PROTEIN"/>
    <property type="match status" value="1"/>
</dbReference>
<organism evidence="3 4">
    <name type="scientific">Fusarium euwallaceae</name>
    <dbReference type="NCBI Taxonomy" id="1147111"/>
    <lineage>
        <taxon>Eukaryota</taxon>
        <taxon>Fungi</taxon>
        <taxon>Dikarya</taxon>
        <taxon>Ascomycota</taxon>
        <taxon>Pezizomycotina</taxon>
        <taxon>Sordariomycetes</taxon>
        <taxon>Hypocreomycetidae</taxon>
        <taxon>Hypocreales</taxon>
        <taxon>Nectriaceae</taxon>
        <taxon>Fusarium</taxon>
        <taxon>Fusarium solani species complex</taxon>
    </lineage>
</organism>
<dbReference type="GO" id="GO:0003700">
    <property type="term" value="F:DNA-binding transcription factor activity"/>
    <property type="evidence" value="ECO:0007669"/>
    <property type="project" value="InterPro"/>
</dbReference>
<feature type="compositionally biased region" description="Basic residues" evidence="1">
    <location>
        <begin position="240"/>
        <end position="260"/>
    </location>
</feature>
<evidence type="ECO:0000313" key="4">
    <source>
        <dbReference type="Proteomes" id="UP000287124"/>
    </source>
</evidence>
<feature type="region of interest" description="Disordered" evidence="1">
    <location>
        <begin position="212"/>
        <end position="290"/>
    </location>
</feature>
<evidence type="ECO:0000259" key="2">
    <source>
        <dbReference type="PROSITE" id="PS00028"/>
    </source>
</evidence>
<evidence type="ECO:0000256" key="1">
    <source>
        <dbReference type="SAM" id="MobiDB-lite"/>
    </source>
</evidence>
<gene>
    <name evidence="3" type="ORF">BHE90_017530</name>
</gene>
<feature type="compositionally biased region" description="Polar residues" evidence="1">
    <location>
        <begin position="169"/>
        <end position="183"/>
    </location>
</feature>
<dbReference type="InterPro" id="IPR013087">
    <property type="entry name" value="Znf_C2H2_type"/>
</dbReference>
<sequence length="446" mass="49718">MDYNVFSGETVMIPMRASEHHFQAYSSSGMHYDHDNQDLEGRIDSSPRDSNYACHQRDLRVANMQRFFQGDPASWLELQSYPTSSSTYDSPYGHPSVVSSIAPGAQFRHGPPISYQQSLATSGNDPYVDSTRGPSTPPNNVILSPHVAPQESHSPQLVLAGLADPGAGSDSSTSIPSYNNNPNPFASLHTPTFGVNNTNIRTFTAYPELQDADTEDAQTDDGSSIDLPSRANRDDEYRPTRRTKSSRAPKTTPRRGRPRRSSSDTNASKTKTFKPSPSPRTATARKLPSSTVVHTKMCPHCPHGFTDQATLQKHINSLHKRPFTCVFHFAGCDKVFASKNEWKRHVWAQHLNLHYWLCTNAPCGHASNQEGGDCTNVPTHGRIFRRKDLFTQHIRRIHAPAHVIKAEKDKNLPPAWVAQEKEMQMSISSRSLTNETRITVIVNDHN</sequence>
<name>A0A430KXL9_9HYPO</name>
<dbReference type="Proteomes" id="UP000287124">
    <property type="component" value="Unassembled WGS sequence"/>
</dbReference>
<dbReference type="PROSITE" id="PS00028">
    <property type="entry name" value="ZINC_FINGER_C2H2_1"/>
    <property type="match status" value="1"/>
</dbReference>
<evidence type="ECO:0000313" key="3">
    <source>
        <dbReference type="EMBL" id="RTE68093.1"/>
    </source>
</evidence>
<feature type="domain" description="C2H2-type" evidence="2">
    <location>
        <begin position="298"/>
        <end position="319"/>
    </location>
</feature>
<dbReference type="Pfam" id="PF00096">
    <property type="entry name" value="zf-C2H2"/>
    <property type="match status" value="1"/>
</dbReference>
<feature type="compositionally biased region" description="Polar residues" evidence="1">
    <location>
        <begin position="114"/>
        <end position="124"/>
    </location>
</feature>
<proteinExistence type="predicted"/>
<comment type="caution">
    <text evidence="3">The sequence shown here is derived from an EMBL/GenBank/DDBJ whole genome shotgun (WGS) entry which is preliminary data.</text>
</comment>